<evidence type="ECO:0000313" key="2">
    <source>
        <dbReference type="EMBL" id="RRT40727.1"/>
    </source>
</evidence>
<dbReference type="PANTHER" id="PTHR36009">
    <property type="match status" value="1"/>
</dbReference>
<comment type="caution">
    <text evidence="2">The sequence shown here is derived from an EMBL/GenBank/DDBJ whole genome shotgun (WGS) entry which is preliminary data.</text>
</comment>
<sequence>MLSPKSYPISCHFPSSFRSPVDRQNPKPQSLPLSRIPILGARSRLRTLIPRRVLGIKPVTLPLGKRGLLQICRDSVEREDFEPGLGEEEKVVAERSGDGGGSDWTSSVLLFGLWAGLMYYVFQLAPDQTPYRDMYFWQKLLNLRGDDGFVMNQVLVALWYIMGLWPLVYSMLLVPTGRR</sequence>
<protein>
    <submittedName>
        <fullName evidence="2">Uncharacterized protein</fullName>
    </submittedName>
</protein>
<accession>A0A426XMJ4</accession>
<gene>
    <name evidence="2" type="ORF">B296_00040715</name>
</gene>
<keyword evidence="1" id="KW-1133">Transmembrane helix</keyword>
<dbReference type="EMBL" id="AMZH03019159">
    <property type="protein sequence ID" value="RRT40727.1"/>
    <property type="molecule type" value="Genomic_DNA"/>
</dbReference>
<name>A0A426XMJ4_ENSVE</name>
<proteinExistence type="predicted"/>
<organism evidence="2 3">
    <name type="scientific">Ensete ventricosum</name>
    <name type="common">Abyssinian banana</name>
    <name type="synonym">Musa ensete</name>
    <dbReference type="NCBI Taxonomy" id="4639"/>
    <lineage>
        <taxon>Eukaryota</taxon>
        <taxon>Viridiplantae</taxon>
        <taxon>Streptophyta</taxon>
        <taxon>Embryophyta</taxon>
        <taxon>Tracheophyta</taxon>
        <taxon>Spermatophyta</taxon>
        <taxon>Magnoliopsida</taxon>
        <taxon>Liliopsida</taxon>
        <taxon>Zingiberales</taxon>
        <taxon>Musaceae</taxon>
        <taxon>Ensete</taxon>
    </lineage>
</organism>
<dbReference type="PANTHER" id="PTHR36009:SF3">
    <property type="entry name" value="TRANSMEMBRANE PROTEIN"/>
    <property type="match status" value="1"/>
</dbReference>
<reference evidence="2 3" key="1">
    <citation type="journal article" date="2014" name="Agronomy (Basel)">
        <title>A Draft Genome Sequence for Ensete ventricosum, the Drought-Tolerant Tree Against Hunger.</title>
        <authorList>
            <person name="Harrison J."/>
            <person name="Moore K.A."/>
            <person name="Paszkiewicz K."/>
            <person name="Jones T."/>
            <person name="Grant M."/>
            <person name="Ambacheew D."/>
            <person name="Muzemil S."/>
            <person name="Studholme D.J."/>
        </authorList>
    </citation>
    <scope>NUCLEOTIDE SEQUENCE [LARGE SCALE GENOMIC DNA]</scope>
</reference>
<dbReference type="Proteomes" id="UP000287651">
    <property type="component" value="Unassembled WGS sequence"/>
</dbReference>
<keyword evidence="1" id="KW-0472">Membrane</keyword>
<feature type="transmembrane region" description="Helical" evidence="1">
    <location>
        <begin position="104"/>
        <end position="122"/>
    </location>
</feature>
<dbReference type="AlphaFoldDB" id="A0A426XMJ4"/>
<evidence type="ECO:0000256" key="1">
    <source>
        <dbReference type="SAM" id="Phobius"/>
    </source>
</evidence>
<feature type="transmembrane region" description="Helical" evidence="1">
    <location>
        <begin position="154"/>
        <end position="174"/>
    </location>
</feature>
<evidence type="ECO:0000313" key="3">
    <source>
        <dbReference type="Proteomes" id="UP000287651"/>
    </source>
</evidence>
<keyword evidence="1" id="KW-0812">Transmembrane</keyword>